<evidence type="ECO:0000256" key="1">
    <source>
        <dbReference type="ARBA" id="ARBA00008645"/>
    </source>
</evidence>
<keyword evidence="4" id="KW-1185">Reference proteome</keyword>
<dbReference type="GO" id="GO:0016020">
    <property type="term" value="C:membrane"/>
    <property type="evidence" value="ECO:0007669"/>
    <property type="project" value="TreeGrafter"/>
</dbReference>
<dbReference type="InterPro" id="IPR050266">
    <property type="entry name" value="AB_hydrolase_sf"/>
</dbReference>
<protein>
    <submittedName>
        <fullName evidence="5">Serine hydrolase-like protein</fullName>
    </submittedName>
</protein>
<keyword evidence="2" id="KW-0378">Hydrolase</keyword>
<reference evidence="5" key="1">
    <citation type="submission" date="2025-08" db="UniProtKB">
        <authorList>
            <consortium name="RefSeq"/>
        </authorList>
    </citation>
    <scope>IDENTIFICATION</scope>
    <source>
        <tissue evidence="5">Whole larvae</tissue>
    </source>
</reference>
<dbReference type="RefSeq" id="XP_026749363.1">
    <property type="nucleotide sequence ID" value="XM_026893562.3"/>
</dbReference>
<dbReference type="GeneID" id="113510135"/>
<dbReference type="KEGG" id="gmw:113510135"/>
<dbReference type="OrthoDB" id="6431331at2759"/>
<dbReference type="GO" id="GO:0016787">
    <property type="term" value="F:hydrolase activity"/>
    <property type="evidence" value="ECO:0007669"/>
    <property type="project" value="UniProtKB-KW"/>
</dbReference>
<comment type="similarity">
    <text evidence="1">Belongs to the AB hydrolase superfamily.</text>
</comment>
<gene>
    <name evidence="5" type="primary">LOC113510135</name>
</gene>
<evidence type="ECO:0000259" key="3">
    <source>
        <dbReference type="Pfam" id="PF00561"/>
    </source>
</evidence>
<accession>A0A6J3BYA7</accession>
<dbReference type="PANTHER" id="PTHR43798">
    <property type="entry name" value="MONOACYLGLYCEROL LIPASE"/>
    <property type="match status" value="1"/>
</dbReference>
<evidence type="ECO:0000313" key="5">
    <source>
        <dbReference type="RefSeq" id="XP_026749363.1"/>
    </source>
</evidence>
<name>A0A6J3BYA7_GALME</name>
<dbReference type="Pfam" id="PF00561">
    <property type="entry name" value="Abhydrolase_1"/>
    <property type="match status" value="1"/>
</dbReference>
<feature type="domain" description="AB hydrolase-1" evidence="3">
    <location>
        <begin position="29"/>
        <end position="281"/>
    </location>
</feature>
<evidence type="ECO:0000256" key="2">
    <source>
        <dbReference type="ARBA" id="ARBA00022801"/>
    </source>
</evidence>
<dbReference type="InterPro" id="IPR029058">
    <property type="entry name" value="AB_hydrolase_fold"/>
</dbReference>
<dbReference type="SUPFAM" id="SSF53474">
    <property type="entry name" value="alpha/beta-Hydrolases"/>
    <property type="match status" value="1"/>
</dbReference>
<sequence length="302" mass="34918">MTNKVTKEWYVEMPWGKVAMISWGESSKPPMLLVHGYLDTAATFSRLVDHMPDTYYYVSFDFPGHGKSDHVQSGPLVTQTLLTEVIRRIVDHMGWKTFIFVSHSMGFISGIYYHHAFPGKVERMIIIDPAVPVGNQYYVIYDLGLWYKSNYQEYYDIYNKNDAKLYKYEQAVAAMMKARSLTKEQTEHLLARCLVPTDYGLYKMTFQSAMRRVYGTWLPEYTLEHVITSNPPPTLVVNATKHNLTPVMVEIANKLLKTYTEPNSVHRNVYVEGKHDVHITSPREVVHQITDFLNCTTVKSKL</sequence>
<dbReference type="Gene3D" id="3.40.50.1820">
    <property type="entry name" value="alpha/beta hydrolase"/>
    <property type="match status" value="1"/>
</dbReference>
<proteinExistence type="inferred from homology"/>
<dbReference type="AlphaFoldDB" id="A0A6J3BYA7"/>
<dbReference type="Proteomes" id="UP001652740">
    <property type="component" value="Unplaced"/>
</dbReference>
<organism evidence="4 5">
    <name type="scientific">Galleria mellonella</name>
    <name type="common">Greater wax moth</name>
    <dbReference type="NCBI Taxonomy" id="7137"/>
    <lineage>
        <taxon>Eukaryota</taxon>
        <taxon>Metazoa</taxon>
        <taxon>Ecdysozoa</taxon>
        <taxon>Arthropoda</taxon>
        <taxon>Hexapoda</taxon>
        <taxon>Insecta</taxon>
        <taxon>Pterygota</taxon>
        <taxon>Neoptera</taxon>
        <taxon>Endopterygota</taxon>
        <taxon>Lepidoptera</taxon>
        <taxon>Glossata</taxon>
        <taxon>Ditrysia</taxon>
        <taxon>Pyraloidea</taxon>
        <taxon>Pyralidae</taxon>
        <taxon>Galleriinae</taxon>
        <taxon>Galleria</taxon>
    </lineage>
</organism>
<evidence type="ECO:0000313" key="4">
    <source>
        <dbReference type="Proteomes" id="UP001652740"/>
    </source>
</evidence>
<dbReference type="PANTHER" id="PTHR43798:SF14">
    <property type="entry name" value="SERINE HYDROLASE-LIKE PROTEIN DDB_G0286239"/>
    <property type="match status" value="1"/>
</dbReference>
<dbReference type="InterPro" id="IPR000073">
    <property type="entry name" value="AB_hydrolase_1"/>
</dbReference>